<dbReference type="GO" id="GO:0010152">
    <property type="term" value="P:pollen maturation"/>
    <property type="evidence" value="ECO:0007669"/>
    <property type="project" value="UniProtKB-ARBA"/>
</dbReference>
<dbReference type="PANTHER" id="PTHR16134:SF45">
    <property type="entry name" value="PROTEIN AUXIN SIGNALING F-BOX 3"/>
    <property type="match status" value="1"/>
</dbReference>
<dbReference type="SMART" id="SM00256">
    <property type="entry name" value="FBOX"/>
    <property type="match status" value="1"/>
</dbReference>
<dbReference type="Pfam" id="PF18791">
    <property type="entry name" value="Transp_inhibit"/>
    <property type="match status" value="1"/>
</dbReference>
<evidence type="ECO:0000313" key="9">
    <source>
        <dbReference type="Proteomes" id="UP001372338"/>
    </source>
</evidence>
<keyword evidence="5" id="KW-0539">Nucleus</keyword>
<proteinExistence type="predicted"/>
<keyword evidence="9" id="KW-1185">Reference proteome</keyword>
<name>A0AAN9I4J4_CROPI</name>
<dbReference type="GO" id="GO:0005634">
    <property type="term" value="C:nucleus"/>
    <property type="evidence" value="ECO:0007669"/>
    <property type="project" value="UniProtKB-SubCell"/>
</dbReference>
<dbReference type="FunFam" id="1.20.1280.50:FF:000006">
    <property type="entry name" value="Transport inhibitor response 1"/>
    <property type="match status" value="1"/>
</dbReference>
<dbReference type="GO" id="GO:0009734">
    <property type="term" value="P:auxin-activated signaling pathway"/>
    <property type="evidence" value="ECO:0007669"/>
    <property type="project" value="UniProtKB-KW"/>
</dbReference>
<reference evidence="8 9" key="1">
    <citation type="submission" date="2024-01" db="EMBL/GenBank/DDBJ databases">
        <title>The genomes of 5 underutilized Papilionoideae crops provide insights into root nodulation and disease resistanc.</title>
        <authorList>
            <person name="Yuan L."/>
        </authorList>
    </citation>
    <scope>NUCLEOTIDE SEQUENCE [LARGE SCALE GENOMIC DNA]</scope>
    <source>
        <strain evidence="8">ZHUSHIDOU_FW_LH</strain>
        <tissue evidence="8">Leaf</tissue>
    </source>
</reference>
<dbReference type="InterPro" id="IPR032675">
    <property type="entry name" value="LRR_dom_sf"/>
</dbReference>
<comment type="caution">
    <text evidence="8">The sequence shown here is derived from an EMBL/GenBank/DDBJ whole genome shotgun (WGS) entry which is preliminary data.</text>
</comment>
<evidence type="ECO:0000256" key="2">
    <source>
        <dbReference type="ARBA" id="ARBA00004906"/>
    </source>
</evidence>
<evidence type="ECO:0000256" key="6">
    <source>
        <dbReference type="ARBA" id="ARBA00023294"/>
    </source>
</evidence>
<dbReference type="InterPro" id="IPR006553">
    <property type="entry name" value="Leu-rich_rpt_Cys-con_subtyp"/>
</dbReference>
<dbReference type="GO" id="GO:0019005">
    <property type="term" value="C:SCF ubiquitin ligase complex"/>
    <property type="evidence" value="ECO:0007669"/>
    <property type="project" value="TreeGrafter"/>
</dbReference>
<dbReference type="PROSITE" id="PS50181">
    <property type="entry name" value="FBOX"/>
    <property type="match status" value="1"/>
</dbReference>
<dbReference type="PANTHER" id="PTHR16134">
    <property type="entry name" value="F-BOX/TPR REPEAT PROTEIN POF3"/>
    <property type="match status" value="1"/>
</dbReference>
<feature type="domain" description="F-box" evidence="7">
    <location>
        <begin position="1"/>
        <end position="35"/>
    </location>
</feature>
<evidence type="ECO:0000313" key="8">
    <source>
        <dbReference type="EMBL" id="KAK7267233.1"/>
    </source>
</evidence>
<dbReference type="AlphaFoldDB" id="A0AAN9I4J4"/>
<dbReference type="GO" id="GO:0010011">
    <property type="term" value="F:auxin binding"/>
    <property type="evidence" value="ECO:0007669"/>
    <property type="project" value="UniProtKB-ARBA"/>
</dbReference>
<evidence type="ECO:0000256" key="4">
    <source>
        <dbReference type="ARBA" id="ARBA00022786"/>
    </source>
</evidence>
<accession>A0AAN9I4J4</accession>
<dbReference type="InterPro" id="IPR001810">
    <property type="entry name" value="F-box_dom"/>
</dbReference>
<keyword evidence="3" id="KW-0217">Developmental protein</keyword>
<evidence type="ECO:0000256" key="1">
    <source>
        <dbReference type="ARBA" id="ARBA00004123"/>
    </source>
</evidence>
<comment type="pathway">
    <text evidence="2">Protein modification; protein ubiquitination.</text>
</comment>
<keyword evidence="6" id="KW-0927">Auxin signaling pathway</keyword>
<dbReference type="Pfam" id="PF18511">
    <property type="entry name" value="F-box_5"/>
    <property type="match status" value="1"/>
</dbReference>
<evidence type="ECO:0000256" key="5">
    <source>
        <dbReference type="ARBA" id="ARBA00023242"/>
    </source>
</evidence>
<dbReference type="InterPro" id="IPR041567">
    <property type="entry name" value="COI1_F-box"/>
</dbReference>
<organism evidence="8 9">
    <name type="scientific">Crotalaria pallida</name>
    <name type="common">Smooth rattlebox</name>
    <name type="synonym">Crotalaria striata</name>
    <dbReference type="NCBI Taxonomy" id="3830"/>
    <lineage>
        <taxon>Eukaryota</taxon>
        <taxon>Viridiplantae</taxon>
        <taxon>Streptophyta</taxon>
        <taxon>Embryophyta</taxon>
        <taxon>Tracheophyta</taxon>
        <taxon>Spermatophyta</taxon>
        <taxon>Magnoliopsida</taxon>
        <taxon>eudicotyledons</taxon>
        <taxon>Gunneridae</taxon>
        <taxon>Pentapetalae</taxon>
        <taxon>rosids</taxon>
        <taxon>fabids</taxon>
        <taxon>Fabales</taxon>
        <taxon>Fabaceae</taxon>
        <taxon>Papilionoideae</taxon>
        <taxon>50 kb inversion clade</taxon>
        <taxon>genistoids sensu lato</taxon>
        <taxon>core genistoids</taxon>
        <taxon>Crotalarieae</taxon>
        <taxon>Crotalaria</taxon>
    </lineage>
</organism>
<dbReference type="FunFam" id="3.80.10.10:FF:000029">
    <property type="entry name" value="Transport inhibitor response 1"/>
    <property type="match status" value="1"/>
</dbReference>
<dbReference type="InterPro" id="IPR041101">
    <property type="entry name" value="Transp_inhibit"/>
</dbReference>
<evidence type="ECO:0000259" key="7">
    <source>
        <dbReference type="PROSITE" id="PS50181"/>
    </source>
</evidence>
<dbReference type="Gene3D" id="3.80.10.10">
    <property type="entry name" value="Ribonuclease Inhibitor"/>
    <property type="match status" value="1"/>
</dbReference>
<comment type="subcellular location">
    <subcellularLocation>
        <location evidence="1">Nucleus</location>
    </subcellularLocation>
</comment>
<protein>
    <recommendedName>
        <fullName evidence="7">F-box domain-containing protein</fullName>
    </recommendedName>
</protein>
<dbReference type="Proteomes" id="UP001372338">
    <property type="component" value="Unassembled WGS sequence"/>
</dbReference>
<dbReference type="CDD" id="cd22159">
    <property type="entry name" value="F-box_AtTIR1-like"/>
    <property type="match status" value="1"/>
</dbReference>
<dbReference type="GO" id="GO:0031146">
    <property type="term" value="P:SCF-dependent proteasomal ubiquitin-dependent protein catabolic process"/>
    <property type="evidence" value="ECO:0007669"/>
    <property type="project" value="TreeGrafter"/>
</dbReference>
<sequence length="571" mass="63505">MVYFPDEVIEHVFQYLNSHRDRNTLSLVCKNWYRIERFSRKSVFIGNCYSISPERVMERFPGLKSLTLKGKPHIADFNLVPRGWGGFVYPWIEALAKGKVGLEELRLKRMVVTDESLKLLSCSFTNFESLVLVSCEGFTTDGLAAIAANCRFLKHLDLQDNKVDDRRGQWLSCFPDCCTSLVTLNFASLLGAVNVGALEKLVARSPKLKSLKLNRAVPLDALKRILMQAPQLVDLGTGSLVNDPHAGVFTGLKNIILKCKSITKLSGLFAVVPRYLPAIYPICLNLTSLNLRYAAGIPSYDAINLINHCGKLQHLWVMDLIGDKGLEVVASTCKDLQELRVVFAYRIGGNAGVSEKGLVAISMGCPKLHSLLYCCRQMTNAALITLAKNSPNLICFKLRMSAVTKPDPYTMLPLDEGFGAIVQSCRQLKRLSLSGQLTDQIFLYIGMYCEQLEMLSIAYAGGSGLGMLYVLNGCQKLRKLEISDSSFGDLALLTDVGRYEKMQSLWVSSCNVSIGACKILAKMMPNLNVEIFNRNQQAVCSADDGQIVDRMYMYRTLVGKRKDSPEYVMTL</sequence>
<dbReference type="Gene3D" id="1.20.1280.50">
    <property type="match status" value="1"/>
</dbReference>
<dbReference type="SUPFAM" id="SSF52047">
    <property type="entry name" value="RNI-like"/>
    <property type="match status" value="1"/>
</dbReference>
<evidence type="ECO:0000256" key="3">
    <source>
        <dbReference type="ARBA" id="ARBA00022473"/>
    </source>
</evidence>
<dbReference type="EMBL" id="JAYWIO010000004">
    <property type="protein sequence ID" value="KAK7267233.1"/>
    <property type="molecule type" value="Genomic_DNA"/>
</dbReference>
<gene>
    <name evidence="8" type="ORF">RIF29_19899</name>
</gene>
<dbReference type="SMART" id="SM00367">
    <property type="entry name" value="LRR_CC"/>
    <property type="match status" value="3"/>
</dbReference>
<keyword evidence="4" id="KW-0833">Ubl conjugation pathway</keyword>